<dbReference type="PROSITE" id="PS50943">
    <property type="entry name" value="HTH_CROC1"/>
    <property type="match status" value="1"/>
</dbReference>
<reference evidence="2" key="1">
    <citation type="journal article" date="2021" name="Proc. Natl. Acad. Sci. U.S.A.">
        <title>A Catalog of Tens of Thousands of Viruses from Human Metagenomes Reveals Hidden Associations with Chronic Diseases.</title>
        <authorList>
            <person name="Tisza M.J."/>
            <person name="Buck C.B."/>
        </authorList>
    </citation>
    <scope>NUCLEOTIDE SEQUENCE</scope>
    <source>
        <strain evidence="2">CtX581</strain>
    </source>
</reference>
<sequence length="108" mass="12135">MTPFEKIKKYCKEHGTSIQELAEKSGISAGTIYNWKHKTPSTTSLEKMASVMNVSVSSLFTDADESSNNEVDLNNNANLYFYDGKPIPKEDMDYVRGLLKHLGEARNN</sequence>
<accession>A0A8S5MDB7</accession>
<evidence type="ECO:0000313" key="2">
    <source>
        <dbReference type="EMBL" id="DAD80329.1"/>
    </source>
</evidence>
<dbReference type="Pfam" id="PF01381">
    <property type="entry name" value="HTH_3"/>
    <property type="match status" value="1"/>
</dbReference>
<dbReference type="GO" id="GO:0003677">
    <property type="term" value="F:DNA binding"/>
    <property type="evidence" value="ECO:0007669"/>
    <property type="project" value="InterPro"/>
</dbReference>
<organism evidence="2">
    <name type="scientific">Siphoviridae sp. ctX581</name>
    <dbReference type="NCBI Taxonomy" id="2826365"/>
    <lineage>
        <taxon>Viruses</taxon>
        <taxon>Duplodnaviria</taxon>
        <taxon>Heunggongvirae</taxon>
        <taxon>Uroviricota</taxon>
        <taxon>Caudoviricetes</taxon>
    </lineage>
</organism>
<dbReference type="CDD" id="cd00093">
    <property type="entry name" value="HTH_XRE"/>
    <property type="match status" value="1"/>
</dbReference>
<feature type="domain" description="HTH cro/C1-type" evidence="1">
    <location>
        <begin position="7"/>
        <end position="59"/>
    </location>
</feature>
<dbReference type="EMBL" id="BK014883">
    <property type="protein sequence ID" value="DAD80329.1"/>
    <property type="molecule type" value="Genomic_DNA"/>
</dbReference>
<dbReference type="InterPro" id="IPR001387">
    <property type="entry name" value="Cro/C1-type_HTH"/>
</dbReference>
<dbReference type="Gene3D" id="1.10.260.40">
    <property type="entry name" value="lambda repressor-like DNA-binding domains"/>
    <property type="match status" value="1"/>
</dbReference>
<evidence type="ECO:0000259" key="1">
    <source>
        <dbReference type="PROSITE" id="PS50943"/>
    </source>
</evidence>
<proteinExistence type="predicted"/>
<dbReference type="SUPFAM" id="SSF47413">
    <property type="entry name" value="lambda repressor-like DNA-binding domains"/>
    <property type="match status" value="1"/>
</dbReference>
<dbReference type="SMART" id="SM00530">
    <property type="entry name" value="HTH_XRE"/>
    <property type="match status" value="1"/>
</dbReference>
<name>A0A8S5MDB7_9CAUD</name>
<dbReference type="InterPro" id="IPR010982">
    <property type="entry name" value="Lambda_DNA-bd_dom_sf"/>
</dbReference>
<protein>
    <submittedName>
        <fullName evidence="2">Repressor protein</fullName>
    </submittedName>
</protein>